<evidence type="ECO:0000313" key="7">
    <source>
        <dbReference type="Proteomes" id="UP000321440"/>
    </source>
</evidence>
<dbReference type="SMART" id="SM00903">
    <property type="entry name" value="Flavin_Reduct"/>
    <property type="match status" value="1"/>
</dbReference>
<dbReference type="EMBL" id="BJYA01000007">
    <property type="protein sequence ID" value="GEN45602.1"/>
    <property type="molecule type" value="Genomic_DNA"/>
</dbReference>
<evidence type="ECO:0000256" key="3">
    <source>
        <dbReference type="ARBA" id="ARBA00022643"/>
    </source>
</evidence>
<keyword evidence="2" id="KW-0285">Flavoprotein</keyword>
<protein>
    <submittedName>
        <fullName evidence="6">Flavin reductase</fullName>
    </submittedName>
</protein>
<evidence type="ECO:0000259" key="5">
    <source>
        <dbReference type="SMART" id="SM00903"/>
    </source>
</evidence>
<proteinExistence type="inferred from homology"/>
<dbReference type="PANTHER" id="PTHR33798:SF5">
    <property type="entry name" value="FLAVIN REDUCTASE LIKE DOMAIN-CONTAINING PROTEIN"/>
    <property type="match status" value="1"/>
</dbReference>
<dbReference type="RefSeq" id="WP_146815681.1">
    <property type="nucleotide sequence ID" value="NZ_BJYA01000007.1"/>
</dbReference>
<dbReference type="InterPro" id="IPR012349">
    <property type="entry name" value="Split_barrel_FMN-bd"/>
</dbReference>
<evidence type="ECO:0000256" key="4">
    <source>
        <dbReference type="ARBA" id="ARBA00038054"/>
    </source>
</evidence>
<dbReference type="Gene3D" id="2.30.110.10">
    <property type="entry name" value="Electron Transport, Fmn-binding Protein, Chain A"/>
    <property type="match status" value="1"/>
</dbReference>
<feature type="domain" description="Flavin reductase like" evidence="5">
    <location>
        <begin position="20"/>
        <end position="173"/>
    </location>
</feature>
<evidence type="ECO:0000256" key="2">
    <source>
        <dbReference type="ARBA" id="ARBA00022630"/>
    </source>
</evidence>
<evidence type="ECO:0000313" key="6">
    <source>
        <dbReference type="EMBL" id="GEN45602.1"/>
    </source>
</evidence>
<dbReference type="InterPro" id="IPR002563">
    <property type="entry name" value="Flavin_Rdtase-like_dom"/>
</dbReference>
<accession>A0A511W8C4</accession>
<dbReference type="PANTHER" id="PTHR33798">
    <property type="entry name" value="FLAVOPROTEIN OXYGENASE"/>
    <property type="match status" value="1"/>
</dbReference>
<dbReference type="GO" id="GO:0010181">
    <property type="term" value="F:FMN binding"/>
    <property type="evidence" value="ECO:0007669"/>
    <property type="project" value="InterPro"/>
</dbReference>
<dbReference type="Proteomes" id="UP000321440">
    <property type="component" value="Unassembled WGS sequence"/>
</dbReference>
<dbReference type="AlphaFoldDB" id="A0A511W8C4"/>
<reference evidence="6 7" key="1">
    <citation type="submission" date="2019-07" db="EMBL/GenBank/DDBJ databases">
        <title>Whole genome shotgun sequence of Alkalibacillus haloalkaliphilus NBRC 103110.</title>
        <authorList>
            <person name="Hosoyama A."/>
            <person name="Uohara A."/>
            <person name="Ohji S."/>
            <person name="Ichikawa N."/>
        </authorList>
    </citation>
    <scope>NUCLEOTIDE SEQUENCE [LARGE SCALE GENOMIC DNA]</scope>
    <source>
        <strain evidence="6 7">NBRC 103110</strain>
    </source>
</reference>
<dbReference type="OrthoDB" id="9794638at2"/>
<evidence type="ECO:0000256" key="1">
    <source>
        <dbReference type="ARBA" id="ARBA00001917"/>
    </source>
</evidence>
<organism evidence="6 7">
    <name type="scientific">Alkalibacillus haloalkaliphilus</name>
    <dbReference type="NCBI Taxonomy" id="94136"/>
    <lineage>
        <taxon>Bacteria</taxon>
        <taxon>Bacillati</taxon>
        <taxon>Bacillota</taxon>
        <taxon>Bacilli</taxon>
        <taxon>Bacillales</taxon>
        <taxon>Bacillaceae</taxon>
        <taxon>Alkalibacillus</taxon>
    </lineage>
</organism>
<comment type="cofactor">
    <cofactor evidence="1">
        <name>FMN</name>
        <dbReference type="ChEBI" id="CHEBI:58210"/>
    </cofactor>
</comment>
<comment type="caution">
    <text evidence="6">The sequence shown here is derived from an EMBL/GenBank/DDBJ whole genome shotgun (WGS) entry which is preliminary data.</text>
</comment>
<keyword evidence="7" id="KW-1185">Reference proteome</keyword>
<dbReference type="GO" id="GO:0016646">
    <property type="term" value="F:oxidoreductase activity, acting on the CH-NH group of donors, NAD or NADP as acceptor"/>
    <property type="evidence" value="ECO:0007669"/>
    <property type="project" value="UniProtKB-ARBA"/>
</dbReference>
<gene>
    <name evidence="6" type="ORF">AHA02nite_13780</name>
</gene>
<name>A0A511W8C4_9BACI</name>
<comment type="similarity">
    <text evidence="4">Belongs to the flavoredoxin family.</text>
</comment>
<dbReference type="SUPFAM" id="SSF50475">
    <property type="entry name" value="FMN-binding split barrel"/>
    <property type="match status" value="1"/>
</dbReference>
<keyword evidence="3" id="KW-0288">FMN</keyword>
<sequence length="207" mass="23170">MIQIDPNQLDSKENYKLLSGCVIPRPIAFVTSENEDGVVNAAPFSFFNMLGSNPLLIAISVGRVDGEITKHTAKNILSQKEFVVHIVDVDMLEQMNQTAAPYKEHISEVEKANLTTIPSTHISVPGIKECKIRLECELFEHMPLGENGEYNNDLILGKVIQYHIDENVYQDNYKIDAESLNPLARLAGPNYATLSEPLFLERPTDTE</sequence>
<dbReference type="Pfam" id="PF01613">
    <property type="entry name" value="Flavin_Reduct"/>
    <property type="match status" value="1"/>
</dbReference>